<reference evidence="2" key="1">
    <citation type="journal article" date="2014" name="Int. J. Syst. Evol. Microbiol.">
        <title>Complete genome sequence of Corynebacterium casei LMG S-19264T (=DSM 44701T), isolated from a smear-ripened cheese.</title>
        <authorList>
            <consortium name="US DOE Joint Genome Institute (JGI-PGF)"/>
            <person name="Walter F."/>
            <person name="Albersmeier A."/>
            <person name="Kalinowski J."/>
            <person name="Ruckert C."/>
        </authorList>
    </citation>
    <scope>NUCLEOTIDE SEQUENCE</scope>
    <source>
        <strain evidence="2">CGMCC 1.15254</strain>
    </source>
</reference>
<keyword evidence="1" id="KW-0472">Membrane</keyword>
<organism evidence="2 3">
    <name type="scientific">Terasakiella brassicae</name>
    <dbReference type="NCBI Taxonomy" id="1634917"/>
    <lineage>
        <taxon>Bacteria</taxon>
        <taxon>Pseudomonadati</taxon>
        <taxon>Pseudomonadota</taxon>
        <taxon>Alphaproteobacteria</taxon>
        <taxon>Rhodospirillales</taxon>
        <taxon>Terasakiellaceae</taxon>
        <taxon>Terasakiella</taxon>
    </lineage>
</organism>
<evidence type="ECO:0000256" key="1">
    <source>
        <dbReference type="SAM" id="Phobius"/>
    </source>
</evidence>
<sequence length="86" mass="9955">MILQAYIVTVLLAGLLLIAVIAKLFFSEFPTDKTDKRSFFSRWVAYPKYKMCVEKRARGFLTFLYYTQAVLLVVVIFVLIVGDYSM</sequence>
<dbReference type="AlphaFoldDB" id="A0A917C5H2"/>
<feature type="transmembrane region" description="Helical" evidence="1">
    <location>
        <begin position="6"/>
        <end position="26"/>
    </location>
</feature>
<evidence type="ECO:0000313" key="2">
    <source>
        <dbReference type="EMBL" id="GGF71657.1"/>
    </source>
</evidence>
<dbReference type="Proteomes" id="UP000632498">
    <property type="component" value="Unassembled WGS sequence"/>
</dbReference>
<accession>A0A917C5H2</accession>
<dbReference type="EMBL" id="BMHV01000022">
    <property type="protein sequence ID" value="GGF71657.1"/>
    <property type="molecule type" value="Genomic_DNA"/>
</dbReference>
<proteinExistence type="predicted"/>
<keyword evidence="3" id="KW-1185">Reference proteome</keyword>
<feature type="transmembrane region" description="Helical" evidence="1">
    <location>
        <begin position="60"/>
        <end position="81"/>
    </location>
</feature>
<gene>
    <name evidence="2" type="ORF">GCM10011332_27020</name>
</gene>
<dbReference type="RefSeq" id="WP_188666203.1">
    <property type="nucleotide sequence ID" value="NZ_BMHV01000022.1"/>
</dbReference>
<name>A0A917C5H2_9PROT</name>
<keyword evidence="1" id="KW-1133">Transmembrane helix</keyword>
<comment type="caution">
    <text evidence="2">The sequence shown here is derived from an EMBL/GenBank/DDBJ whole genome shotgun (WGS) entry which is preliminary data.</text>
</comment>
<evidence type="ECO:0000313" key="3">
    <source>
        <dbReference type="Proteomes" id="UP000632498"/>
    </source>
</evidence>
<reference evidence="2" key="2">
    <citation type="submission" date="2020-09" db="EMBL/GenBank/DDBJ databases">
        <authorList>
            <person name="Sun Q."/>
            <person name="Zhou Y."/>
        </authorList>
    </citation>
    <scope>NUCLEOTIDE SEQUENCE</scope>
    <source>
        <strain evidence="2">CGMCC 1.15254</strain>
    </source>
</reference>
<protein>
    <submittedName>
        <fullName evidence="2">Uncharacterized protein</fullName>
    </submittedName>
</protein>
<keyword evidence="1" id="KW-0812">Transmembrane</keyword>